<dbReference type="AlphaFoldDB" id="A5FKR8"/>
<dbReference type="HOGENOM" id="CLU_3043636_0_0_10"/>
<keyword evidence="3" id="KW-1185">Reference proteome</keyword>
<dbReference type="STRING" id="376686.Fjoh_1162"/>
<proteinExistence type="predicted"/>
<name>A5FKR8_FLAJ1</name>
<gene>
    <name evidence="2" type="ordered locus">Fjoh_1162</name>
</gene>
<dbReference type="NCBIfam" id="TIGR03949">
    <property type="entry name" value="bact_IIb_cerein"/>
    <property type="match status" value="1"/>
</dbReference>
<evidence type="ECO:0008006" key="4">
    <source>
        <dbReference type="Google" id="ProtNLM"/>
    </source>
</evidence>
<dbReference type="Proteomes" id="UP000006694">
    <property type="component" value="Chromosome"/>
</dbReference>
<dbReference type="RefSeq" id="WP_012023246.1">
    <property type="nucleotide sequence ID" value="NC_009441.1"/>
</dbReference>
<evidence type="ECO:0000313" key="2">
    <source>
        <dbReference type="EMBL" id="ABQ04195.1"/>
    </source>
</evidence>
<dbReference type="EMBL" id="CP000685">
    <property type="protein sequence ID" value="ABQ04195.1"/>
    <property type="molecule type" value="Genomic_DNA"/>
</dbReference>
<reference evidence="2 3" key="1">
    <citation type="journal article" date="2009" name="Appl. Environ. Microbiol.">
        <title>Novel features of the polysaccharide-digesting gliding bacterium Flavobacterium johnsoniae as revealed by genome sequence analysis.</title>
        <authorList>
            <person name="McBride M.J."/>
            <person name="Xie G."/>
            <person name="Martens E.C."/>
            <person name="Lapidus A."/>
            <person name="Henrissat B."/>
            <person name="Rhodes R.G."/>
            <person name="Goltsman E."/>
            <person name="Wang W."/>
            <person name="Xu J."/>
            <person name="Hunnicutt D.W."/>
            <person name="Staroscik A.M."/>
            <person name="Hoover T.R."/>
            <person name="Cheng Y.Q."/>
            <person name="Stein J.L."/>
        </authorList>
    </citation>
    <scope>NUCLEOTIDE SEQUENCE [LARGE SCALE GENOMIC DNA]</scope>
    <source>
        <strain evidence="3">ATCC 17061 / DSM 2064 / JCM 8514 / BCRC 14874 / CCUG 350202 / NBRC 14942 / NCIMB 11054 / UW101</strain>
    </source>
</reference>
<evidence type="ECO:0000256" key="1">
    <source>
        <dbReference type="SAM" id="Phobius"/>
    </source>
</evidence>
<dbReference type="KEGG" id="fjo:Fjoh_1162"/>
<accession>A5FKR8</accession>
<feature type="transmembrane region" description="Helical" evidence="1">
    <location>
        <begin position="30"/>
        <end position="50"/>
    </location>
</feature>
<dbReference type="GeneID" id="31768062"/>
<protein>
    <recommendedName>
        <fullName evidence="4">Class IIb bacteriocin, lactobin A/cerein 7B family</fullName>
    </recommendedName>
</protein>
<keyword evidence="1" id="KW-0812">Transmembrane</keyword>
<dbReference type="InterPro" id="IPR023991">
    <property type="entry name" value="Bacteriocin_IIb_lactobn/cerein"/>
</dbReference>
<evidence type="ECO:0000313" key="3">
    <source>
        <dbReference type="Proteomes" id="UP000006694"/>
    </source>
</evidence>
<keyword evidence="1" id="KW-0472">Membrane</keyword>
<sequence length="54" mass="5953">MENLIEKKENEIVELTLNEMVSIDGGIEKWMVAAAFMVGFAPGCCALGYYNATH</sequence>
<organism evidence="2 3">
    <name type="scientific">Flavobacterium johnsoniae (strain ATCC 17061 / DSM 2064 / JCM 8514 / BCRC 14874 / CCUG 350202 / NBRC 14942 / NCIMB 11054 / UW101)</name>
    <name type="common">Cytophaga johnsonae</name>
    <dbReference type="NCBI Taxonomy" id="376686"/>
    <lineage>
        <taxon>Bacteria</taxon>
        <taxon>Pseudomonadati</taxon>
        <taxon>Bacteroidota</taxon>
        <taxon>Flavobacteriia</taxon>
        <taxon>Flavobacteriales</taxon>
        <taxon>Flavobacteriaceae</taxon>
        <taxon>Flavobacterium</taxon>
    </lineage>
</organism>
<keyword evidence="1" id="KW-1133">Transmembrane helix</keyword>